<dbReference type="InterPro" id="IPR009449">
    <property type="entry name" value="Sec2_N"/>
</dbReference>
<dbReference type="GO" id="GO:0070319">
    <property type="term" value="C:Golgi to plasma membrane transport vesicle"/>
    <property type="evidence" value="ECO:0007669"/>
    <property type="project" value="TreeGrafter"/>
</dbReference>
<evidence type="ECO:0000313" key="5">
    <source>
        <dbReference type="EMBL" id="KLU90737.1"/>
    </source>
</evidence>
<proteinExistence type="predicted"/>
<organism evidence="5">
    <name type="scientific">Magnaporthiopsis poae (strain ATCC 64411 / 73-15)</name>
    <name type="common">Kentucky bluegrass fungus</name>
    <name type="synonym">Magnaporthe poae</name>
    <dbReference type="NCBI Taxonomy" id="644358"/>
    <lineage>
        <taxon>Eukaryota</taxon>
        <taxon>Fungi</taxon>
        <taxon>Dikarya</taxon>
        <taxon>Ascomycota</taxon>
        <taxon>Pezizomycotina</taxon>
        <taxon>Sordariomycetes</taxon>
        <taxon>Sordariomycetidae</taxon>
        <taxon>Magnaporthales</taxon>
        <taxon>Magnaporthaceae</taxon>
        <taxon>Magnaporthiopsis</taxon>
    </lineage>
</organism>
<feature type="coiled-coil region" evidence="2">
    <location>
        <begin position="150"/>
        <end position="177"/>
    </location>
</feature>
<feature type="region of interest" description="Disordered" evidence="3">
    <location>
        <begin position="1"/>
        <end position="124"/>
    </location>
</feature>
<feature type="coiled-coil region" evidence="2">
    <location>
        <begin position="203"/>
        <end position="260"/>
    </location>
</feature>
<evidence type="ECO:0000256" key="1">
    <source>
        <dbReference type="ARBA" id="ARBA00023054"/>
    </source>
</evidence>
<dbReference type="OrthoDB" id="1748564at2759"/>
<feature type="domain" description="GDP/GTP exchange factor Sec2 N-terminal" evidence="4">
    <location>
        <begin position="143"/>
        <end position="285"/>
    </location>
</feature>
<dbReference type="PANTHER" id="PTHR14430:SF0">
    <property type="entry name" value="SEC2P DOMAIN-CONTAINING PROTEIN"/>
    <property type="match status" value="1"/>
</dbReference>
<evidence type="ECO:0000259" key="4">
    <source>
        <dbReference type="Pfam" id="PF06428"/>
    </source>
</evidence>
<sequence>MAVAGWTQHTSPSTASTKPFGHIRSLSSFTSPVPSAKVDAAIPRGQQHQRSPSLTDLPGMAADVTSPGAGFPSSPSLLHATTPSSLSVHTFDDEHELSTLPDPRSRTMSPVDGHTLSSPNRHPDLNDEVATLSNKLINAINHQTTLDDTLSAARMELEEAKSTIRSLEARLEEQRVMLSGDVWVRRKTVESEKAKLLSRVAEEKKARCEVEQQKKKIELELENLTTALFEEANKMVISAKEEAQKEQEVLLKKNDLLRSQLADTEGLLKSQHDQLAELKAVMEQMGADRDDQTALTAPSSPGFSKFDSGADDTPLSEGASQAGMLEPISPSYPTSFTHLVQPVLRTDLSAYQDFMTLVHTTKKIARSRPSSGTQGGGTMSALGLTLGHSTSGSSALSGSMVSASASSTPSMPQTPSSPASGLGVTGAVAAAALPPLKDSKFYKRALVEDIEPTLRLDMAPGLSW</sequence>
<feature type="region of interest" description="Disordered" evidence="3">
    <location>
        <begin position="363"/>
        <end position="421"/>
    </location>
</feature>
<dbReference type="AlphaFoldDB" id="A0A0H2U4E1"/>
<feature type="compositionally biased region" description="Low complexity" evidence="3">
    <location>
        <begin position="380"/>
        <end position="421"/>
    </location>
</feature>
<dbReference type="Pfam" id="PF06428">
    <property type="entry name" value="Sec2p"/>
    <property type="match status" value="1"/>
</dbReference>
<accession>A0A0H2U4E1</accession>
<dbReference type="GO" id="GO:0051286">
    <property type="term" value="C:cell tip"/>
    <property type="evidence" value="ECO:0007669"/>
    <property type="project" value="TreeGrafter"/>
</dbReference>
<reference evidence="5" key="2">
    <citation type="submission" date="2011-03" db="EMBL/GenBank/DDBJ databases">
        <title>Annotation of Magnaporthe poae ATCC 64411.</title>
        <authorList>
            <person name="Ma L.-J."/>
            <person name="Dead R."/>
            <person name="Young S.K."/>
            <person name="Zeng Q."/>
            <person name="Gargeya S."/>
            <person name="Fitzgerald M."/>
            <person name="Haas B."/>
            <person name="Abouelleil A."/>
            <person name="Alvarado L."/>
            <person name="Arachchi H.M."/>
            <person name="Berlin A."/>
            <person name="Brown A."/>
            <person name="Chapman S.B."/>
            <person name="Chen Z."/>
            <person name="Dunbar C."/>
            <person name="Freedman E."/>
            <person name="Gearin G."/>
            <person name="Gellesch M."/>
            <person name="Goldberg J."/>
            <person name="Griggs A."/>
            <person name="Gujja S."/>
            <person name="Heiman D."/>
            <person name="Howarth C."/>
            <person name="Larson L."/>
            <person name="Lui A."/>
            <person name="MacDonald P.J.P."/>
            <person name="Mehta T."/>
            <person name="Montmayeur A."/>
            <person name="Murphy C."/>
            <person name="Neiman D."/>
            <person name="Pearson M."/>
            <person name="Priest M."/>
            <person name="Roberts A."/>
            <person name="Saif S."/>
            <person name="Shea T."/>
            <person name="Shenoy N."/>
            <person name="Sisk P."/>
            <person name="Stolte C."/>
            <person name="Sykes S."/>
            <person name="Yandava C."/>
            <person name="Wortman J."/>
            <person name="Nusbaum C."/>
            <person name="Birren B."/>
        </authorList>
    </citation>
    <scope>NUCLEOTIDE SEQUENCE</scope>
    <source>
        <strain evidence="5">ATCC 64411</strain>
    </source>
</reference>
<dbReference type="InterPro" id="IPR040351">
    <property type="entry name" value="RAB3IL/RAB3IP/Sec2"/>
</dbReference>
<dbReference type="GO" id="GO:0006887">
    <property type="term" value="P:exocytosis"/>
    <property type="evidence" value="ECO:0007669"/>
    <property type="project" value="TreeGrafter"/>
</dbReference>
<dbReference type="SUPFAM" id="SSF144284">
    <property type="entry name" value="Sec2 N-terminal region"/>
    <property type="match status" value="1"/>
</dbReference>
<keyword evidence="1 2" id="KW-0175">Coiled coil</keyword>
<dbReference type="VEuPathDB" id="FungiDB:MAPG_10589"/>
<dbReference type="GO" id="GO:0005085">
    <property type="term" value="F:guanyl-nucleotide exchange factor activity"/>
    <property type="evidence" value="ECO:0007669"/>
    <property type="project" value="InterPro"/>
</dbReference>
<dbReference type="PANTHER" id="PTHR14430">
    <property type="entry name" value="RABIN3-RELATED"/>
    <property type="match status" value="1"/>
</dbReference>
<reference evidence="5" key="1">
    <citation type="submission" date="2010-05" db="EMBL/GenBank/DDBJ databases">
        <title>The Genome Sequence of Magnaporthe poae strain ATCC 64411.</title>
        <authorList>
            <consortium name="The Broad Institute Genome Sequencing Platform"/>
            <consortium name="Broad Institute Genome Sequencing Center for Infectious Disease"/>
            <person name="Ma L.-J."/>
            <person name="Dead R."/>
            <person name="Young S."/>
            <person name="Zeng Q."/>
            <person name="Koehrsen M."/>
            <person name="Alvarado L."/>
            <person name="Berlin A."/>
            <person name="Chapman S.B."/>
            <person name="Chen Z."/>
            <person name="Freedman E."/>
            <person name="Gellesch M."/>
            <person name="Goldberg J."/>
            <person name="Griggs A."/>
            <person name="Gujja S."/>
            <person name="Heilman E.R."/>
            <person name="Heiman D."/>
            <person name="Hepburn T."/>
            <person name="Howarth C."/>
            <person name="Jen D."/>
            <person name="Larson L."/>
            <person name="Mehta T."/>
            <person name="Neiman D."/>
            <person name="Pearson M."/>
            <person name="Roberts A."/>
            <person name="Saif S."/>
            <person name="Shea T."/>
            <person name="Shenoy N."/>
            <person name="Sisk P."/>
            <person name="Stolte C."/>
            <person name="Sykes S."/>
            <person name="Walk T."/>
            <person name="White J."/>
            <person name="Yandava C."/>
            <person name="Haas B."/>
            <person name="Nusbaum C."/>
            <person name="Birren B."/>
        </authorList>
    </citation>
    <scope>NUCLEOTIDE SEQUENCE</scope>
    <source>
        <strain evidence="5">ATCC 64411</strain>
    </source>
</reference>
<feature type="compositionally biased region" description="Polar residues" evidence="3">
    <location>
        <begin position="293"/>
        <end position="302"/>
    </location>
</feature>
<dbReference type="EMBL" id="GL876975">
    <property type="protein sequence ID" value="KLU90737.1"/>
    <property type="molecule type" value="Genomic_DNA"/>
</dbReference>
<dbReference type="Gene3D" id="6.10.140.910">
    <property type="match status" value="1"/>
</dbReference>
<feature type="compositionally biased region" description="Polar residues" evidence="3">
    <location>
        <begin position="7"/>
        <end position="17"/>
    </location>
</feature>
<feature type="non-terminal residue" evidence="5">
    <location>
        <position position="464"/>
    </location>
</feature>
<feature type="compositionally biased region" description="Polar residues" evidence="3">
    <location>
        <begin position="73"/>
        <end position="88"/>
    </location>
</feature>
<name>A0A0H2U4E1_MAGP6</name>
<evidence type="ECO:0000256" key="2">
    <source>
        <dbReference type="SAM" id="Coils"/>
    </source>
</evidence>
<evidence type="ECO:0000256" key="3">
    <source>
        <dbReference type="SAM" id="MobiDB-lite"/>
    </source>
</evidence>
<protein>
    <recommendedName>
        <fullName evidence="4">GDP/GTP exchange factor Sec2 N-terminal domain-containing protein</fullName>
    </recommendedName>
</protein>
<gene>
    <name evidence="5" type="ORF">MAPG_10589</name>
</gene>
<feature type="region of interest" description="Disordered" evidence="3">
    <location>
        <begin position="287"/>
        <end position="328"/>
    </location>
</feature>